<dbReference type="WBParaSite" id="SSLN_0000303401-mRNA-1">
    <property type="protein sequence ID" value="SSLN_0000303401-mRNA-1"/>
    <property type="gene ID" value="SSLN_0000303401"/>
</dbReference>
<reference evidence="2 3" key="2">
    <citation type="submission" date="2018-11" db="EMBL/GenBank/DDBJ databases">
        <authorList>
            <consortium name="Pathogen Informatics"/>
        </authorList>
    </citation>
    <scope>NUCLEOTIDE SEQUENCE [LARGE SCALE GENOMIC DNA]</scope>
    <source>
        <strain evidence="2 3">NST_G2</strain>
    </source>
</reference>
<protein>
    <submittedName>
        <fullName evidence="4">Rhomboid domain-containing protein</fullName>
    </submittedName>
</protein>
<reference evidence="4" key="1">
    <citation type="submission" date="2016-06" db="UniProtKB">
        <authorList>
            <consortium name="WormBaseParasite"/>
        </authorList>
    </citation>
    <scope>IDENTIFICATION</scope>
</reference>
<accession>A0A183SFD6</accession>
<feature type="region of interest" description="Disordered" evidence="1">
    <location>
        <begin position="29"/>
        <end position="60"/>
    </location>
</feature>
<evidence type="ECO:0000256" key="1">
    <source>
        <dbReference type="SAM" id="MobiDB-lite"/>
    </source>
</evidence>
<gene>
    <name evidence="2" type="ORF">SSLN_LOCUS2934</name>
</gene>
<evidence type="ECO:0000313" key="4">
    <source>
        <dbReference type="WBParaSite" id="SSLN_0000303401-mRNA-1"/>
    </source>
</evidence>
<keyword evidence="3" id="KW-1185">Reference proteome</keyword>
<dbReference type="Proteomes" id="UP000275846">
    <property type="component" value="Unassembled WGS sequence"/>
</dbReference>
<dbReference type="AlphaFoldDB" id="A0A183SFD6"/>
<dbReference type="EMBL" id="UYSU01032379">
    <property type="protein sequence ID" value="VDL89319.1"/>
    <property type="molecule type" value="Genomic_DNA"/>
</dbReference>
<evidence type="ECO:0000313" key="2">
    <source>
        <dbReference type="EMBL" id="VDL89319.1"/>
    </source>
</evidence>
<organism evidence="4">
    <name type="scientific">Schistocephalus solidus</name>
    <name type="common">Tapeworm</name>
    <dbReference type="NCBI Taxonomy" id="70667"/>
    <lineage>
        <taxon>Eukaryota</taxon>
        <taxon>Metazoa</taxon>
        <taxon>Spiralia</taxon>
        <taxon>Lophotrochozoa</taxon>
        <taxon>Platyhelminthes</taxon>
        <taxon>Cestoda</taxon>
        <taxon>Eucestoda</taxon>
        <taxon>Diphyllobothriidea</taxon>
        <taxon>Diphyllobothriidae</taxon>
        <taxon>Schistocephalus</taxon>
    </lineage>
</organism>
<dbReference type="OrthoDB" id="6158878at2759"/>
<evidence type="ECO:0000313" key="3">
    <source>
        <dbReference type="Proteomes" id="UP000275846"/>
    </source>
</evidence>
<name>A0A183SFD6_SCHSO</name>
<proteinExistence type="predicted"/>
<sequence length="105" mass="11984">MLPMTGSLKWTRTMTWICRLPYQKPSRPCSRFPAVKHRDPTQSHRKSTMQQISGGRAPRSDVIPPEVYKVGGLLLLAGLTTLFQELWHQGQVPQGFKDAIIIHLY</sequence>